<feature type="signal peptide" evidence="1">
    <location>
        <begin position="1"/>
        <end position="24"/>
    </location>
</feature>
<organism evidence="2 3">
    <name type="scientific">Pedobacter fastidiosus</name>
    <dbReference type="NCBI Taxonomy" id="2765361"/>
    <lineage>
        <taxon>Bacteria</taxon>
        <taxon>Pseudomonadati</taxon>
        <taxon>Bacteroidota</taxon>
        <taxon>Sphingobacteriia</taxon>
        <taxon>Sphingobacteriales</taxon>
        <taxon>Sphingobacteriaceae</taxon>
        <taxon>Pedobacter</taxon>
    </lineage>
</organism>
<gene>
    <name evidence="2" type="ORF">H7U22_04515</name>
</gene>
<feature type="chain" id="PRO_5046029191" description="DUF4919 domain-containing protein" evidence="1">
    <location>
        <begin position="25"/>
        <end position="243"/>
    </location>
</feature>
<dbReference type="Proteomes" id="UP000652755">
    <property type="component" value="Unassembled WGS sequence"/>
</dbReference>
<sequence length="243" mass="28285">MLRIKTTKVILMVMIFTSNTIAFAQGQIKLYPTKIADNVIPKIDANYFLLGTLSDYISQFYAVKREKQIDKYYPNEKPAIEFLSKFIKEKLNVTVDTSFNEMYSPELSKTLNNYYGINDELPDSIFKTDEQIYSFLLGNYYRYGIKLSDSIYSIRLVNSAKPKLISKLLVKINCDKIIYRHYDNLPASSIFYFEAPPKLKKYIDLIETEKIKLDQSTKPYPLNDGEAKKRLLDKFNAVFNGFI</sequence>
<evidence type="ECO:0000256" key="1">
    <source>
        <dbReference type="SAM" id="SignalP"/>
    </source>
</evidence>
<comment type="caution">
    <text evidence="2">The sequence shown here is derived from an EMBL/GenBank/DDBJ whole genome shotgun (WGS) entry which is preliminary data.</text>
</comment>
<evidence type="ECO:0000313" key="3">
    <source>
        <dbReference type="Proteomes" id="UP000652755"/>
    </source>
</evidence>
<keyword evidence="1" id="KW-0732">Signal</keyword>
<evidence type="ECO:0008006" key="4">
    <source>
        <dbReference type="Google" id="ProtNLM"/>
    </source>
</evidence>
<accession>A0ABR7KNX0</accession>
<evidence type="ECO:0000313" key="2">
    <source>
        <dbReference type="EMBL" id="MBC6109678.1"/>
    </source>
</evidence>
<protein>
    <recommendedName>
        <fullName evidence="4">DUF4919 domain-containing protein</fullName>
    </recommendedName>
</protein>
<keyword evidence="3" id="KW-1185">Reference proteome</keyword>
<reference evidence="2 3" key="1">
    <citation type="submission" date="2020-08" db="EMBL/GenBank/DDBJ databases">
        <authorList>
            <person name="Sun Q."/>
            <person name="Inoue M."/>
        </authorList>
    </citation>
    <scope>NUCLEOTIDE SEQUENCE [LARGE SCALE GENOMIC DNA]</scope>
    <source>
        <strain evidence="2 3">CCM 8938</strain>
    </source>
</reference>
<name>A0ABR7KNX0_9SPHI</name>
<proteinExistence type="predicted"/>
<dbReference type="RefSeq" id="WP_187070162.1">
    <property type="nucleotide sequence ID" value="NZ_JACRYL010000003.1"/>
</dbReference>
<dbReference type="EMBL" id="JACRYL010000003">
    <property type="protein sequence ID" value="MBC6109678.1"/>
    <property type="molecule type" value="Genomic_DNA"/>
</dbReference>